<comment type="caution">
    <text evidence="2">The sequence shown here is derived from an EMBL/GenBank/DDBJ whole genome shotgun (WGS) entry which is preliminary data.</text>
</comment>
<dbReference type="EMBL" id="CAJVQB010007603">
    <property type="protein sequence ID" value="CAG8705995.1"/>
    <property type="molecule type" value="Genomic_DNA"/>
</dbReference>
<keyword evidence="3" id="KW-1185">Reference proteome</keyword>
<sequence>MNYTADEIGNIPFTCPSDYPYKVTAIRTACIIRSANIICMWSFILFAVLWITVELYWDEDESDDEEATKNIQELSLTYEYLTIHESSSIPEFSCPSSYNYQPSSLLTFCYIRLTNLSCMWSLSGISILIGIIGIINYIKIGSHPSRVIKDNEILETTDVIDNDFTNFTSSGVSGEFIAYVENRSDNNLNNININESNVVNRSFENIARENNFNDIV</sequence>
<name>A0ABN7UZ71_GIGMA</name>
<evidence type="ECO:0000313" key="3">
    <source>
        <dbReference type="Proteomes" id="UP000789901"/>
    </source>
</evidence>
<reference evidence="2 3" key="1">
    <citation type="submission" date="2021-06" db="EMBL/GenBank/DDBJ databases">
        <authorList>
            <person name="Kallberg Y."/>
            <person name="Tangrot J."/>
            <person name="Rosling A."/>
        </authorList>
    </citation>
    <scope>NUCLEOTIDE SEQUENCE [LARGE SCALE GENOMIC DNA]</scope>
    <source>
        <strain evidence="2 3">120-4 pot B 10/14</strain>
    </source>
</reference>
<organism evidence="2 3">
    <name type="scientific">Gigaspora margarita</name>
    <dbReference type="NCBI Taxonomy" id="4874"/>
    <lineage>
        <taxon>Eukaryota</taxon>
        <taxon>Fungi</taxon>
        <taxon>Fungi incertae sedis</taxon>
        <taxon>Mucoromycota</taxon>
        <taxon>Glomeromycotina</taxon>
        <taxon>Glomeromycetes</taxon>
        <taxon>Diversisporales</taxon>
        <taxon>Gigasporaceae</taxon>
        <taxon>Gigaspora</taxon>
    </lineage>
</organism>
<keyword evidence="1" id="KW-1133">Transmembrane helix</keyword>
<evidence type="ECO:0000256" key="1">
    <source>
        <dbReference type="SAM" id="Phobius"/>
    </source>
</evidence>
<dbReference type="Proteomes" id="UP000789901">
    <property type="component" value="Unassembled WGS sequence"/>
</dbReference>
<feature type="transmembrane region" description="Helical" evidence="1">
    <location>
        <begin position="120"/>
        <end position="138"/>
    </location>
</feature>
<accession>A0ABN7UZ71</accession>
<protein>
    <submittedName>
        <fullName evidence="2">10772_t:CDS:1</fullName>
    </submittedName>
</protein>
<gene>
    <name evidence="2" type="ORF">GMARGA_LOCUS12444</name>
</gene>
<keyword evidence="1" id="KW-0812">Transmembrane</keyword>
<keyword evidence="1" id="KW-0472">Membrane</keyword>
<evidence type="ECO:0000313" key="2">
    <source>
        <dbReference type="EMBL" id="CAG8705995.1"/>
    </source>
</evidence>
<feature type="transmembrane region" description="Helical" evidence="1">
    <location>
        <begin position="37"/>
        <end position="57"/>
    </location>
</feature>
<proteinExistence type="predicted"/>